<proteinExistence type="predicted"/>
<accession>A0A5Y3URU3</accession>
<dbReference type="EMBL" id="AAIXRY010000001">
    <property type="protein sequence ID" value="ECJ2324201.1"/>
    <property type="molecule type" value="Genomic_DNA"/>
</dbReference>
<organism evidence="2">
    <name type="scientific">Salmonella enterica subsp. salamae</name>
    <dbReference type="NCBI Taxonomy" id="59202"/>
    <lineage>
        <taxon>Bacteria</taxon>
        <taxon>Pseudomonadati</taxon>
        <taxon>Pseudomonadota</taxon>
        <taxon>Gammaproteobacteria</taxon>
        <taxon>Enterobacterales</taxon>
        <taxon>Enterobacteriaceae</taxon>
        <taxon>Salmonella</taxon>
    </lineage>
</organism>
<protein>
    <submittedName>
        <fullName evidence="2">Uncharacterized protein</fullName>
    </submittedName>
</protein>
<evidence type="ECO:0000256" key="1">
    <source>
        <dbReference type="SAM" id="Phobius"/>
    </source>
</evidence>
<dbReference type="AlphaFoldDB" id="A0A5Y3URU3"/>
<keyword evidence="1" id="KW-0472">Membrane</keyword>
<comment type="caution">
    <text evidence="2">The sequence shown here is derived from an EMBL/GenBank/DDBJ whole genome shotgun (WGS) entry which is preliminary data.</text>
</comment>
<reference evidence="2" key="1">
    <citation type="submission" date="2019-07" db="EMBL/GenBank/DDBJ databases">
        <authorList>
            <person name="Ashton P.M."/>
            <person name="Dallman T."/>
            <person name="Nair S."/>
            <person name="De Pinna E."/>
            <person name="Peters T."/>
            <person name="Grant K."/>
        </authorList>
    </citation>
    <scope>NUCLEOTIDE SEQUENCE [LARGE SCALE GENOMIC DNA]</scope>
    <source>
        <strain evidence="2">598112</strain>
    </source>
</reference>
<feature type="transmembrane region" description="Helical" evidence="1">
    <location>
        <begin position="110"/>
        <end position="132"/>
    </location>
</feature>
<sequence>MSFLESFGKALIILLEAFLGKRKGQVEAHNNFLDEYAKENCNHRLVEYWFCQFTGWRYAKYRDICFIMASSDPSKILYMAKGINYIARTVEFIDNGECKLSDRYNETKKYTFLFMFISFLIIFFILIAWMISSVMSLVTHHHDVTLMAINISSIIACAIFIMYFAFFIHAITMEFFAFEKADHFVKSYNAERSSSGH</sequence>
<dbReference type="Proteomes" id="UP000839824">
    <property type="component" value="Unassembled WGS sequence"/>
</dbReference>
<feature type="transmembrane region" description="Helical" evidence="1">
    <location>
        <begin position="144"/>
        <end position="168"/>
    </location>
</feature>
<gene>
    <name evidence="2" type="ORF">FNJ06_00925</name>
</gene>
<name>A0A5Y3URU3_SALER</name>
<evidence type="ECO:0000313" key="2">
    <source>
        <dbReference type="EMBL" id="ECJ2324201.1"/>
    </source>
</evidence>
<keyword evidence="1" id="KW-0812">Transmembrane</keyword>
<keyword evidence="1" id="KW-1133">Transmembrane helix</keyword>